<keyword evidence="2" id="KW-1185">Reference proteome</keyword>
<protein>
    <submittedName>
        <fullName evidence="1">Sulfotransferase</fullName>
        <ecNumber evidence="1">2.8.2.-</ecNumber>
    </submittedName>
</protein>
<dbReference type="PANTHER" id="PTHR36451">
    <property type="entry name" value="PAPS-DEPENDENT SULFOTRANSFERASE STF3"/>
    <property type="match status" value="1"/>
</dbReference>
<dbReference type="SUPFAM" id="SSF52540">
    <property type="entry name" value="P-loop containing nucleoside triphosphate hydrolases"/>
    <property type="match status" value="1"/>
</dbReference>
<reference evidence="1" key="1">
    <citation type="submission" date="2023-06" db="EMBL/GenBank/DDBJ databases">
        <title>Gycomyces niveus sp.nov., a novel actinomycete isolated from soil in Shouguang.</title>
        <authorList>
            <person name="Yang X."/>
            <person name="Zhao J."/>
        </authorList>
    </citation>
    <scope>NUCLEOTIDE SEQUENCE</scope>
    <source>
        <strain evidence="1">NEAU C2</strain>
    </source>
</reference>
<gene>
    <name evidence="1" type="ORF">QWI33_18715</name>
</gene>
<organism evidence="1 2">
    <name type="scientific">Glycomyces tritici</name>
    <dbReference type="NCBI Taxonomy" id="2665176"/>
    <lineage>
        <taxon>Bacteria</taxon>
        <taxon>Bacillati</taxon>
        <taxon>Actinomycetota</taxon>
        <taxon>Actinomycetes</taxon>
        <taxon>Glycomycetales</taxon>
        <taxon>Glycomycetaceae</taxon>
        <taxon>Glycomyces</taxon>
    </lineage>
</organism>
<proteinExistence type="predicted"/>
<dbReference type="EC" id="2.8.2.-" evidence="1"/>
<evidence type="ECO:0000313" key="2">
    <source>
        <dbReference type="Proteomes" id="UP001171902"/>
    </source>
</evidence>
<dbReference type="Gene3D" id="3.40.50.300">
    <property type="entry name" value="P-loop containing nucleotide triphosphate hydrolases"/>
    <property type="match status" value="1"/>
</dbReference>
<evidence type="ECO:0000313" key="1">
    <source>
        <dbReference type="EMBL" id="MDN3241765.1"/>
    </source>
</evidence>
<dbReference type="InterPro" id="IPR027417">
    <property type="entry name" value="P-loop_NTPase"/>
</dbReference>
<comment type="caution">
    <text evidence="1">The sequence shown here is derived from an EMBL/GenBank/DDBJ whole genome shotgun (WGS) entry which is preliminary data.</text>
</comment>
<sequence length="408" mass="45731">MGQATFTIKALNLLLAPTMAGRRVDKAFDRLIATAEAETGGRAADHEQYLADARFVMRAWADQDYASAIGWASVLGSLQTRTTNRFRVARAVAEHPEIEEEPITAPIVVTGLPRTATTFTHNLLAHPAGNRAPLLWEMFNTLPVGADEALAEAAIKDAQDFIGTYDKAAPVFGDIHKMDAMLPEECIFLLPFHIFLWGVCGPMESARQWRRDRDFTDDYRFLKQALQVMQYGRERRRWVLKTPCHLWALPTLAETFPGAQVVWNHRDPATVVASYCSLMEVGWSVQLRKYDPAQIGATALSLLVEAVEMSRAARAGLPGQIIDVGYTQMTDDARHQVPLLYERLGLAWDDRESAHLEHLLARPGQRRPHEYRLDRFGLERDQVERAFGDYTDMVAGLPAGFDARGETA</sequence>
<dbReference type="Proteomes" id="UP001171902">
    <property type="component" value="Unassembled WGS sequence"/>
</dbReference>
<name>A0ABT7YSZ6_9ACTN</name>
<dbReference type="Pfam" id="PF13469">
    <property type="entry name" value="Sulfotransfer_3"/>
    <property type="match status" value="1"/>
</dbReference>
<dbReference type="GO" id="GO:0016740">
    <property type="term" value="F:transferase activity"/>
    <property type="evidence" value="ECO:0007669"/>
    <property type="project" value="UniProtKB-KW"/>
</dbReference>
<dbReference type="RefSeq" id="WP_289958670.1">
    <property type="nucleotide sequence ID" value="NZ_JAUEMJ010000005.1"/>
</dbReference>
<accession>A0ABT7YSZ6</accession>
<dbReference type="PANTHER" id="PTHR36451:SF1">
    <property type="entry name" value="OMEGA-HYDROXY-BETA-DIHYDROMENAQUINONE-9 SULFOTRANSFERASE STF3"/>
    <property type="match status" value="1"/>
</dbReference>
<keyword evidence="1" id="KW-0808">Transferase</keyword>
<dbReference type="InterPro" id="IPR052736">
    <property type="entry name" value="Stf3_sulfotransferase"/>
</dbReference>
<dbReference type="EMBL" id="JAUEMJ010000005">
    <property type="protein sequence ID" value="MDN3241765.1"/>
    <property type="molecule type" value="Genomic_DNA"/>
</dbReference>